<dbReference type="InterPro" id="IPR032675">
    <property type="entry name" value="LRR_dom_sf"/>
</dbReference>
<dbReference type="PANTHER" id="PTHR24107">
    <property type="entry name" value="YNEIN REGULATORY COMPLEX SUBUNIT 5"/>
    <property type="match status" value="1"/>
</dbReference>
<dbReference type="EMBL" id="CAVLGL010000115">
    <property type="protein sequence ID" value="CAK1599615.1"/>
    <property type="molecule type" value="Genomic_DNA"/>
</dbReference>
<reference evidence="4 5" key="1">
    <citation type="submission" date="2023-11" db="EMBL/GenBank/DDBJ databases">
        <authorList>
            <person name="Hedman E."/>
            <person name="Englund M."/>
            <person name="Stromberg M."/>
            <person name="Nyberg Akerstrom W."/>
            <person name="Nylinder S."/>
            <person name="Jareborg N."/>
            <person name="Kallberg Y."/>
            <person name="Kronander E."/>
        </authorList>
    </citation>
    <scope>NUCLEOTIDE SEQUENCE [LARGE SCALE GENOMIC DNA]</scope>
</reference>
<dbReference type="SUPFAM" id="SSF52047">
    <property type="entry name" value="RNI-like"/>
    <property type="match status" value="1"/>
</dbReference>
<gene>
    <name evidence="4" type="ORF">PARMNEM_LOCUS18479</name>
</gene>
<dbReference type="Gene3D" id="3.80.10.10">
    <property type="entry name" value="Ribonuclease Inhibitor"/>
    <property type="match status" value="1"/>
</dbReference>
<evidence type="ECO:0000256" key="3">
    <source>
        <dbReference type="ARBA" id="ARBA00023212"/>
    </source>
</evidence>
<proteinExistence type="predicted"/>
<dbReference type="InterPro" id="IPR052410">
    <property type="entry name" value="DRC5"/>
</dbReference>
<dbReference type="InterPro" id="IPR001611">
    <property type="entry name" value="Leu-rich_rpt"/>
</dbReference>
<dbReference type="SMART" id="SM00368">
    <property type="entry name" value="LRR_RI"/>
    <property type="match status" value="3"/>
</dbReference>
<protein>
    <recommendedName>
        <fullName evidence="6">T-complex-associated testis-expressed protein 1</fullName>
    </recommendedName>
</protein>
<evidence type="ECO:0000313" key="4">
    <source>
        <dbReference type="EMBL" id="CAK1599615.1"/>
    </source>
</evidence>
<keyword evidence="2" id="KW-0963">Cytoplasm</keyword>
<evidence type="ECO:0008006" key="6">
    <source>
        <dbReference type="Google" id="ProtNLM"/>
    </source>
</evidence>
<keyword evidence="5" id="KW-1185">Reference proteome</keyword>
<name>A0AAV1LW26_9NEOP</name>
<evidence type="ECO:0000256" key="1">
    <source>
        <dbReference type="ARBA" id="ARBA00004245"/>
    </source>
</evidence>
<comment type="subcellular location">
    <subcellularLocation>
        <location evidence="1">Cytoplasm</location>
        <location evidence="1">Cytoskeleton</location>
    </subcellularLocation>
</comment>
<comment type="caution">
    <text evidence="4">The sequence shown here is derived from an EMBL/GenBank/DDBJ whole genome shotgun (WGS) entry which is preliminary data.</text>
</comment>
<dbReference type="GO" id="GO:0005856">
    <property type="term" value="C:cytoskeleton"/>
    <property type="evidence" value="ECO:0007669"/>
    <property type="project" value="UniProtKB-SubCell"/>
</dbReference>
<dbReference type="AlphaFoldDB" id="A0AAV1LW26"/>
<dbReference type="PANTHER" id="PTHR24107:SF20">
    <property type="entry name" value="DYNEIN REGULATORY COMPLEX SUBUNIT 5"/>
    <property type="match status" value="1"/>
</dbReference>
<dbReference type="Proteomes" id="UP001314205">
    <property type="component" value="Unassembled WGS sequence"/>
</dbReference>
<keyword evidence="3" id="KW-0206">Cytoskeleton</keyword>
<sequence length="612" mass="68393">MKIPVSISLSTYLAYCKQDDNCEPQRKLKSENFEWDANHPKSLSSICVEKLSENWVGSPKLDELIAKDRDVFLQILNTNVPLQILVDNIKNDVFWKRCYYSKWNDSLFTAEQKPWINLFMERFYADVLEKMNPKEYDPEKAKQLVKLCGPYVQSLIIKSLVPSDIPVQRITSPEMAELLTCRRQSEPKTTKNIHQLNRDHISLHAALGSLTNLTELHITYQLSSVGENYRRDQFQFINNDAKNLASGLEKCNLLKVLRITRSDMNCQRVKYILRGLSDNVNLETLDFSHCKIGDDGVSFVAKFISKHDKLRNLILADNMFGPDGGENIAHVLNHTCCGLRTLDLRLNNKLGSDGIAHIAVSLARGCNLTSLNISACGIKPGPLQKSPAGVWSALNAENHPTCGDILARAIGLVKTPLRSLDISVNNIGSPSDITLSNAICLSYLIDINLKRSGMSSMAMAIAETAAAAQRLRREAEKGIRFRRSAGRVVQARRVAKGMNIDADPILLAQQLSARPSIVSVTSEEGTYSIQTQPLPTDFGFVPALKSPLPSSRTSSITAVSTSRRSSHHVILEPVKEVRRTALVRRRSDGSLLQHRDINSQRHIKIYISNEDE</sequence>
<dbReference type="Pfam" id="PF13516">
    <property type="entry name" value="LRR_6"/>
    <property type="match status" value="2"/>
</dbReference>
<evidence type="ECO:0000256" key="2">
    <source>
        <dbReference type="ARBA" id="ARBA00022490"/>
    </source>
</evidence>
<accession>A0AAV1LW26</accession>
<evidence type="ECO:0000313" key="5">
    <source>
        <dbReference type="Proteomes" id="UP001314205"/>
    </source>
</evidence>
<organism evidence="4 5">
    <name type="scientific">Parnassius mnemosyne</name>
    <name type="common">clouded apollo</name>
    <dbReference type="NCBI Taxonomy" id="213953"/>
    <lineage>
        <taxon>Eukaryota</taxon>
        <taxon>Metazoa</taxon>
        <taxon>Ecdysozoa</taxon>
        <taxon>Arthropoda</taxon>
        <taxon>Hexapoda</taxon>
        <taxon>Insecta</taxon>
        <taxon>Pterygota</taxon>
        <taxon>Neoptera</taxon>
        <taxon>Endopterygota</taxon>
        <taxon>Lepidoptera</taxon>
        <taxon>Glossata</taxon>
        <taxon>Ditrysia</taxon>
        <taxon>Papilionoidea</taxon>
        <taxon>Papilionidae</taxon>
        <taxon>Parnassiinae</taxon>
        <taxon>Parnassini</taxon>
        <taxon>Parnassius</taxon>
        <taxon>Driopa</taxon>
    </lineage>
</organism>